<feature type="domain" description="Putative heavy-metal chelation" evidence="1">
    <location>
        <begin position="146"/>
        <end position="225"/>
    </location>
</feature>
<accession>A0ABZ2QN98</accession>
<sequence length="283" mass="29586">MSARISADRTAASYDELVERVLDGDFGPDPRTTRIAVAFATRQSVRHDGRGGGYRNEVLSLRLAAAVGSCAVEPGALPDGAVDDCVGADVARLLTHELLPVRVAALDAYLAHVLPHGPAAGARPWPLPAGSSLVKSRARARAVTGLLDVPPGGTVLVVGVVNSLLEALRARGVRYIPCDLKGGTTEWGERVRTDAAAELARCDAVLASGMTLGNGSFEQLRRHALRHGTPLVMFAQTGSAVLPRLIGAGVSAVCAEPYPFFWLDGGPGVVHRYGGPAHPEDAR</sequence>
<gene>
    <name evidence="2" type="ORF">WAB15_06985</name>
</gene>
<dbReference type="EMBL" id="CP147982">
    <property type="protein sequence ID" value="WXK75739.1"/>
    <property type="molecule type" value="Genomic_DNA"/>
</dbReference>
<keyword evidence="3" id="KW-1185">Reference proteome</keyword>
<protein>
    <submittedName>
        <fullName evidence="2">DUF364 domain-containing protein</fullName>
    </submittedName>
</protein>
<name>A0ABZ2QN98_9ACTN</name>
<evidence type="ECO:0000313" key="2">
    <source>
        <dbReference type="EMBL" id="WXK75739.1"/>
    </source>
</evidence>
<dbReference type="SUPFAM" id="SSF159713">
    <property type="entry name" value="Dhaf3308-like"/>
    <property type="match status" value="1"/>
</dbReference>
<reference evidence="2 3" key="1">
    <citation type="submission" date="2024-03" db="EMBL/GenBank/DDBJ databases">
        <title>The complete genome of Streptomyces sirii sp.nov.</title>
        <authorList>
            <person name="Zakalyukina Y.V."/>
            <person name="Belik A.R."/>
            <person name="Biryukov M.V."/>
            <person name="Baturina O.A."/>
            <person name="Kabilov M.R."/>
        </authorList>
    </citation>
    <scope>NUCLEOTIDE SEQUENCE [LARGE SCALE GENOMIC DNA]</scope>
    <source>
        <strain evidence="2 3">BP-8</strain>
    </source>
</reference>
<dbReference type="Pfam" id="PF04016">
    <property type="entry name" value="DUF364"/>
    <property type="match status" value="1"/>
</dbReference>
<dbReference type="InterPro" id="IPR007161">
    <property type="entry name" value="DUF364"/>
</dbReference>
<dbReference type="RefSeq" id="WP_407285687.1">
    <property type="nucleotide sequence ID" value="NZ_CP147982.1"/>
</dbReference>
<evidence type="ECO:0000259" key="1">
    <source>
        <dbReference type="Pfam" id="PF04016"/>
    </source>
</evidence>
<organism evidence="2 3">
    <name type="scientific">Streptomyces sirii</name>
    <dbReference type="NCBI Taxonomy" id="3127701"/>
    <lineage>
        <taxon>Bacteria</taxon>
        <taxon>Bacillati</taxon>
        <taxon>Actinomycetota</taxon>
        <taxon>Actinomycetes</taxon>
        <taxon>Kitasatosporales</taxon>
        <taxon>Streptomycetaceae</taxon>
        <taxon>Streptomyces</taxon>
    </lineage>
</organism>
<proteinExistence type="predicted"/>
<dbReference type="Proteomes" id="UP001626628">
    <property type="component" value="Chromosome"/>
</dbReference>
<dbReference type="Gene3D" id="3.40.50.11590">
    <property type="match status" value="1"/>
</dbReference>
<evidence type="ECO:0000313" key="3">
    <source>
        <dbReference type="Proteomes" id="UP001626628"/>
    </source>
</evidence>